<evidence type="ECO:0000256" key="3">
    <source>
        <dbReference type="ARBA" id="ARBA00022630"/>
    </source>
</evidence>
<keyword evidence="6" id="KW-0472">Membrane</keyword>
<dbReference type="PIRSF" id="PIRSF006091">
    <property type="entry name" value="E_trnsport_RnfG"/>
    <property type="match status" value="1"/>
</dbReference>
<proteinExistence type="inferred from homology"/>
<comment type="similarity">
    <text evidence="6">Belongs to the RnfG family.</text>
</comment>
<dbReference type="InterPro" id="IPR010209">
    <property type="entry name" value="Ion_transpt_RnfG/RsxG"/>
</dbReference>
<dbReference type="AlphaFoldDB" id="A0A4Z0W9M3"/>
<gene>
    <name evidence="8" type="primary">rsxG</name>
    <name evidence="6" type="synonym">rnfG</name>
    <name evidence="8" type="ORF">E4656_02545</name>
</gene>
<dbReference type="GO" id="GO:0005886">
    <property type="term" value="C:plasma membrane"/>
    <property type="evidence" value="ECO:0007669"/>
    <property type="project" value="UniProtKB-SubCell"/>
</dbReference>
<dbReference type="NCBIfam" id="TIGR01947">
    <property type="entry name" value="rnfG"/>
    <property type="match status" value="1"/>
</dbReference>
<dbReference type="RefSeq" id="WP_135480892.1">
    <property type="nucleotide sequence ID" value="NZ_SRMF01000001.1"/>
</dbReference>
<evidence type="ECO:0000256" key="4">
    <source>
        <dbReference type="ARBA" id="ARBA00022643"/>
    </source>
</evidence>
<keyword evidence="3 6" id="KW-0285">Flavoprotein</keyword>
<comment type="subunit">
    <text evidence="6">The complex is composed of six subunits: RnfA, RnfB, RnfC, RnfD, RnfE and RnfG.</text>
</comment>
<keyword evidence="5 6" id="KW-0249">Electron transport</keyword>
<evidence type="ECO:0000259" key="7">
    <source>
        <dbReference type="SMART" id="SM00900"/>
    </source>
</evidence>
<feature type="modified residue" description="FMN phosphoryl threonine" evidence="6">
    <location>
        <position position="183"/>
    </location>
</feature>
<dbReference type="SMART" id="SM00900">
    <property type="entry name" value="FMN_bind"/>
    <property type="match status" value="1"/>
</dbReference>
<sequence length="210" mass="22835">MITSPMLRHAIGLGLFAVFTAGLIAVVHTQTRDRAAANAEAYAARTLYELVPADYFSAPIEDSHFSILEAPRAIAPERLSLRRDRAAFRAIRNDAVTAVVLPVTAPQGYTGDIDLLMAIEPDGTLLGVRVVAHQETPGLGDAIEADRSDWILQFDGTSLSVPPPEQWAVRKDDGDFDQLTGATITPRAVVNAVRIGLEFFADNREWLLAE</sequence>
<evidence type="ECO:0000256" key="5">
    <source>
        <dbReference type="ARBA" id="ARBA00022982"/>
    </source>
</evidence>
<dbReference type="EC" id="7.-.-.-" evidence="6"/>
<dbReference type="GO" id="GO:0022900">
    <property type="term" value="P:electron transport chain"/>
    <property type="evidence" value="ECO:0007669"/>
    <property type="project" value="UniProtKB-UniRule"/>
</dbReference>
<comment type="subcellular location">
    <subcellularLocation>
        <location evidence="6">Cell inner membrane</location>
        <topology evidence="6">Single-pass membrane protein</topology>
    </subcellularLocation>
</comment>
<keyword evidence="6" id="KW-1278">Translocase</keyword>
<keyword evidence="1 6" id="KW-0813">Transport</keyword>
<dbReference type="EMBL" id="SRMF01000001">
    <property type="protein sequence ID" value="TGG95319.1"/>
    <property type="molecule type" value="Genomic_DNA"/>
</dbReference>
<keyword evidence="6" id="KW-1003">Cell membrane</keyword>
<dbReference type="OrthoDB" id="9784165at2"/>
<comment type="function">
    <text evidence="6">Part of a membrane-bound complex that couples electron transfer with translocation of ions across the membrane.</text>
</comment>
<reference evidence="8 9" key="1">
    <citation type="submission" date="2019-04" db="EMBL/GenBank/DDBJ databases">
        <title>Natronospirillum operosus gen. nov., sp. nov., a haloalkaliphilic satellite isolated from decaying biomass of laboratory culture of cyanobacterium Geitlerinema sp. and proposal of Natronospirillaceae fam. nov. and Saccharospirillaceae fam. nov.</title>
        <authorList>
            <person name="Kevbrin V."/>
            <person name="Boltyanskaya Y."/>
            <person name="Koziaeva V."/>
            <person name="Grouzdev D.S."/>
            <person name="Park M."/>
            <person name="Cho J."/>
        </authorList>
    </citation>
    <scope>NUCLEOTIDE SEQUENCE [LARGE SCALE GENOMIC DNA]</scope>
    <source>
        <strain evidence="8 9">G-116</strain>
    </source>
</reference>
<keyword evidence="4 6" id="KW-0288">FMN</keyword>
<dbReference type="Pfam" id="PF04205">
    <property type="entry name" value="FMN_bind"/>
    <property type="match status" value="1"/>
</dbReference>
<keyword evidence="6" id="KW-1133">Transmembrane helix</keyword>
<evidence type="ECO:0000313" key="9">
    <source>
        <dbReference type="Proteomes" id="UP000297475"/>
    </source>
</evidence>
<keyword evidence="6" id="KW-0997">Cell inner membrane</keyword>
<feature type="domain" description="FMN-binding" evidence="7">
    <location>
        <begin position="108"/>
        <end position="200"/>
    </location>
</feature>
<evidence type="ECO:0000313" key="8">
    <source>
        <dbReference type="EMBL" id="TGG95319.1"/>
    </source>
</evidence>
<dbReference type="PANTHER" id="PTHR36118:SF1">
    <property type="entry name" value="ION-TRANSLOCATING OXIDOREDUCTASE COMPLEX SUBUNIT G"/>
    <property type="match status" value="1"/>
</dbReference>
<protein>
    <recommendedName>
        <fullName evidence="6">Ion-translocating oxidoreductase complex subunit G</fullName>
        <ecNumber evidence="6">7.-.-.-</ecNumber>
    </recommendedName>
    <alternativeName>
        <fullName evidence="6">Rnf electron transport complex subunit G</fullName>
    </alternativeName>
</protein>
<comment type="caution">
    <text evidence="8">The sequence shown here is derived from an EMBL/GenBank/DDBJ whole genome shotgun (WGS) entry which is preliminary data.</text>
</comment>
<organism evidence="8 9">
    <name type="scientific">Natronospirillum operosum</name>
    <dbReference type="NCBI Taxonomy" id="2759953"/>
    <lineage>
        <taxon>Bacteria</taxon>
        <taxon>Pseudomonadati</taxon>
        <taxon>Pseudomonadota</taxon>
        <taxon>Gammaproteobacteria</taxon>
        <taxon>Oceanospirillales</taxon>
        <taxon>Natronospirillaceae</taxon>
        <taxon>Natronospirillum</taxon>
    </lineage>
</organism>
<evidence type="ECO:0000256" key="6">
    <source>
        <dbReference type="HAMAP-Rule" id="MF_00479"/>
    </source>
</evidence>
<dbReference type="HAMAP" id="MF_00479">
    <property type="entry name" value="RsxG_RnfG"/>
    <property type="match status" value="1"/>
</dbReference>
<keyword evidence="2 6" id="KW-0597">Phosphoprotein</keyword>
<accession>A0A4Z0W9M3</accession>
<evidence type="ECO:0000256" key="2">
    <source>
        <dbReference type="ARBA" id="ARBA00022553"/>
    </source>
</evidence>
<dbReference type="PANTHER" id="PTHR36118">
    <property type="entry name" value="ION-TRANSLOCATING OXIDOREDUCTASE COMPLEX SUBUNIT G"/>
    <property type="match status" value="1"/>
</dbReference>
<evidence type="ECO:0000256" key="1">
    <source>
        <dbReference type="ARBA" id="ARBA00022448"/>
    </source>
</evidence>
<dbReference type="GO" id="GO:0009055">
    <property type="term" value="F:electron transfer activity"/>
    <property type="evidence" value="ECO:0007669"/>
    <property type="project" value="InterPro"/>
</dbReference>
<dbReference type="InterPro" id="IPR007329">
    <property type="entry name" value="FMN-bd"/>
</dbReference>
<name>A0A4Z0W9M3_9GAMM</name>
<keyword evidence="6" id="KW-0812">Transmembrane</keyword>
<dbReference type="Proteomes" id="UP000297475">
    <property type="component" value="Unassembled WGS sequence"/>
</dbReference>
<comment type="cofactor">
    <cofactor evidence="6">
        <name>FMN</name>
        <dbReference type="ChEBI" id="CHEBI:58210"/>
    </cofactor>
</comment>
<keyword evidence="9" id="KW-1185">Reference proteome</keyword>
<dbReference type="GO" id="GO:0010181">
    <property type="term" value="F:FMN binding"/>
    <property type="evidence" value="ECO:0007669"/>
    <property type="project" value="InterPro"/>
</dbReference>
<dbReference type="NCBIfam" id="NF002519">
    <property type="entry name" value="PRK01908.1"/>
    <property type="match status" value="1"/>
</dbReference>